<feature type="domain" description="G-protein coupled receptors family 1 profile" evidence="9">
    <location>
        <begin position="33"/>
        <end position="289"/>
    </location>
</feature>
<evidence type="ECO:0000256" key="1">
    <source>
        <dbReference type="ARBA" id="ARBA00004141"/>
    </source>
</evidence>
<evidence type="ECO:0000256" key="5">
    <source>
        <dbReference type="ARBA" id="ARBA00023136"/>
    </source>
</evidence>
<evidence type="ECO:0000313" key="10">
    <source>
        <dbReference type="Ensembl" id="ENSEBUP00000019578.1"/>
    </source>
</evidence>
<dbReference type="PRINTS" id="PR00237">
    <property type="entry name" value="GPCRRHODOPSN"/>
</dbReference>
<keyword evidence="11" id="KW-1185">Reference proteome</keyword>
<dbReference type="GO" id="GO:0004930">
    <property type="term" value="F:G protein-coupled receptor activity"/>
    <property type="evidence" value="ECO:0007669"/>
    <property type="project" value="UniProtKB-KW"/>
</dbReference>
<dbReference type="AlphaFoldDB" id="A0A8C4WYH3"/>
<evidence type="ECO:0000256" key="6">
    <source>
        <dbReference type="ARBA" id="ARBA00023170"/>
    </source>
</evidence>
<feature type="transmembrane region" description="Helical" evidence="8">
    <location>
        <begin position="18"/>
        <end position="38"/>
    </location>
</feature>
<dbReference type="InterPro" id="IPR000276">
    <property type="entry name" value="GPCR_Rhodpsn"/>
</dbReference>
<dbReference type="GO" id="GO:0016020">
    <property type="term" value="C:membrane"/>
    <property type="evidence" value="ECO:0007669"/>
    <property type="project" value="UniProtKB-SubCell"/>
</dbReference>
<comment type="subcellular location">
    <subcellularLocation>
        <location evidence="1">Membrane</location>
        <topology evidence="1">Multi-pass membrane protein</topology>
    </subcellularLocation>
</comment>
<feature type="transmembrane region" description="Helical" evidence="8">
    <location>
        <begin position="273"/>
        <end position="293"/>
    </location>
</feature>
<feature type="transmembrane region" description="Helical" evidence="8">
    <location>
        <begin position="230"/>
        <end position="253"/>
    </location>
</feature>
<protein>
    <recommendedName>
        <fullName evidence="9">G-protein coupled receptors family 1 profile domain-containing protein</fullName>
    </recommendedName>
</protein>
<dbReference type="Pfam" id="PF00001">
    <property type="entry name" value="7tm_1"/>
    <property type="match status" value="1"/>
</dbReference>
<sequence>MAPTTCGGQIYLPIPDSALGTFLGLLFFGGVLGTGYSINCLRKAQQRTAFGVFGMNLMISHLLLLTITPLRIVHLALHGTWLPRHTFCSIMKAFVYMHMYVSIMLLLCLCVYRFIQLGHSFTDNHRSLPHSYAAPLCVVTWLLGISAVIPVYGEMHSSTSPNVTQANMVGGNCFVYTGQARLPFTLHVNAVLVSLFMTSCITMATCWVLLCRHLRSQRGSVEMRALYKVLWMFVVFLFCYAPYHGTILPYLLSNQDAEASCTRRKMFFTVNKICLHLTELSVCLDPLIFFFMARVVKS</sequence>
<dbReference type="SUPFAM" id="SSF81321">
    <property type="entry name" value="Family A G protein-coupled receptor-like"/>
    <property type="match status" value="1"/>
</dbReference>
<dbReference type="GO" id="GO:0008142">
    <property type="term" value="F:oxysterol binding"/>
    <property type="evidence" value="ECO:0007669"/>
    <property type="project" value="InterPro"/>
</dbReference>
<evidence type="ECO:0000259" key="9">
    <source>
        <dbReference type="PROSITE" id="PS50262"/>
    </source>
</evidence>
<keyword evidence="5 8" id="KW-0472">Membrane</keyword>
<organism evidence="10 11">
    <name type="scientific">Eptatretus burgeri</name>
    <name type="common">Inshore hagfish</name>
    <dbReference type="NCBI Taxonomy" id="7764"/>
    <lineage>
        <taxon>Eukaryota</taxon>
        <taxon>Metazoa</taxon>
        <taxon>Chordata</taxon>
        <taxon>Craniata</taxon>
        <taxon>Vertebrata</taxon>
        <taxon>Cyclostomata</taxon>
        <taxon>Myxini</taxon>
        <taxon>Myxiniformes</taxon>
        <taxon>Myxinidae</taxon>
        <taxon>Eptatretinae</taxon>
        <taxon>Eptatretus</taxon>
    </lineage>
</organism>
<dbReference type="Proteomes" id="UP000694388">
    <property type="component" value="Unplaced"/>
</dbReference>
<evidence type="ECO:0000256" key="4">
    <source>
        <dbReference type="ARBA" id="ARBA00023040"/>
    </source>
</evidence>
<evidence type="ECO:0000313" key="11">
    <source>
        <dbReference type="Proteomes" id="UP000694388"/>
    </source>
</evidence>
<evidence type="ECO:0000256" key="7">
    <source>
        <dbReference type="ARBA" id="ARBA00023224"/>
    </source>
</evidence>
<keyword evidence="4" id="KW-0297">G-protein coupled receptor</keyword>
<evidence type="ECO:0000256" key="8">
    <source>
        <dbReference type="SAM" id="Phobius"/>
    </source>
</evidence>
<feature type="transmembrane region" description="Helical" evidence="8">
    <location>
        <begin position="93"/>
        <end position="112"/>
    </location>
</feature>
<accession>A0A8C4WYH3</accession>
<keyword evidence="6" id="KW-0675">Receptor</keyword>
<feature type="transmembrane region" description="Helical" evidence="8">
    <location>
        <begin position="190"/>
        <end position="210"/>
    </location>
</feature>
<keyword evidence="3 8" id="KW-1133">Transmembrane helix</keyword>
<dbReference type="InterPro" id="IPR017452">
    <property type="entry name" value="GPCR_Rhodpsn_7TM"/>
</dbReference>
<feature type="transmembrane region" description="Helical" evidence="8">
    <location>
        <begin position="132"/>
        <end position="152"/>
    </location>
</feature>
<reference evidence="10" key="1">
    <citation type="submission" date="2025-08" db="UniProtKB">
        <authorList>
            <consortium name="Ensembl"/>
        </authorList>
    </citation>
    <scope>IDENTIFICATION</scope>
</reference>
<reference evidence="10" key="2">
    <citation type="submission" date="2025-09" db="UniProtKB">
        <authorList>
            <consortium name="Ensembl"/>
        </authorList>
    </citation>
    <scope>IDENTIFICATION</scope>
</reference>
<name>A0A8C4WYH3_EPTBU</name>
<keyword evidence="2 8" id="KW-0812">Transmembrane</keyword>
<dbReference type="PROSITE" id="PS50262">
    <property type="entry name" value="G_PROTEIN_RECEP_F1_2"/>
    <property type="match status" value="1"/>
</dbReference>
<evidence type="ECO:0000256" key="3">
    <source>
        <dbReference type="ARBA" id="ARBA00022989"/>
    </source>
</evidence>
<dbReference type="PANTHER" id="PTHR24237">
    <property type="entry name" value="G-PROTEIN COUPLED RECEPTOR"/>
    <property type="match status" value="1"/>
</dbReference>
<proteinExistence type="predicted"/>
<dbReference type="OMA" id="VEMRALY"/>
<feature type="transmembrane region" description="Helical" evidence="8">
    <location>
        <begin position="50"/>
        <end position="73"/>
    </location>
</feature>
<evidence type="ECO:0000256" key="2">
    <source>
        <dbReference type="ARBA" id="ARBA00022692"/>
    </source>
</evidence>
<dbReference type="Gene3D" id="1.20.1070.10">
    <property type="entry name" value="Rhodopsin 7-helix transmembrane proteins"/>
    <property type="match status" value="1"/>
</dbReference>
<dbReference type="InterPro" id="IPR047160">
    <property type="entry name" value="GP183-like"/>
</dbReference>
<keyword evidence="7" id="KW-0807">Transducer</keyword>
<dbReference type="Ensembl" id="ENSEBUT00000020154.1">
    <property type="protein sequence ID" value="ENSEBUP00000019578.1"/>
    <property type="gene ID" value="ENSEBUG00000012160.1"/>
</dbReference>